<dbReference type="AlphaFoldDB" id="A0A2S0N6N0"/>
<accession>A0A2S0N6N0</accession>
<reference evidence="2 3" key="1">
    <citation type="submission" date="2018-03" db="EMBL/GenBank/DDBJ databases">
        <title>Genome sequencing of Phreatobacter sp.</title>
        <authorList>
            <person name="Kim S.-J."/>
            <person name="Heo J."/>
            <person name="Kwon S.-W."/>
        </authorList>
    </citation>
    <scope>NUCLEOTIDE SEQUENCE [LARGE SCALE GENOMIC DNA]</scope>
    <source>
        <strain evidence="2 3">S-12</strain>
    </source>
</reference>
<dbReference type="EMBL" id="CP027668">
    <property type="protein sequence ID" value="AVO43808.1"/>
    <property type="molecule type" value="Genomic_DNA"/>
</dbReference>
<evidence type="ECO:0008006" key="4">
    <source>
        <dbReference type="Google" id="ProtNLM"/>
    </source>
</evidence>
<evidence type="ECO:0000256" key="1">
    <source>
        <dbReference type="SAM" id="SignalP"/>
    </source>
</evidence>
<dbReference type="RefSeq" id="WP_106747138.1">
    <property type="nucleotide sequence ID" value="NZ_CP027668.1"/>
</dbReference>
<dbReference type="Proteomes" id="UP000237889">
    <property type="component" value="Chromosome"/>
</dbReference>
<feature type="signal peptide" evidence="1">
    <location>
        <begin position="1"/>
        <end position="24"/>
    </location>
</feature>
<feature type="chain" id="PRO_5015436027" description="UrcA family protein" evidence="1">
    <location>
        <begin position="25"/>
        <end position="108"/>
    </location>
</feature>
<keyword evidence="3" id="KW-1185">Reference proteome</keyword>
<protein>
    <recommendedName>
        <fullName evidence="4">UrcA family protein</fullName>
    </recommendedName>
</protein>
<gene>
    <name evidence="2" type="ORF">C6569_01265</name>
</gene>
<dbReference type="KEGG" id="phr:C6569_01265"/>
<evidence type="ECO:0000313" key="3">
    <source>
        <dbReference type="Proteomes" id="UP000237889"/>
    </source>
</evidence>
<keyword evidence="1" id="KW-0732">Signal</keyword>
<name>A0A2S0N6N0_9HYPH</name>
<evidence type="ECO:0000313" key="2">
    <source>
        <dbReference type="EMBL" id="AVO43808.1"/>
    </source>
</evidence>
<proteinExistence type="predicted"/>
<sequence>MIPFRPAALAAPLAILFVGVPAAAQTHGPVDLPPEQSAAARRLARQLVDGDVNRQVFTADYAARLCYRAAVANPSNARGTPDRDRLTPDQRGQFTACIEQSGYRLGGR</sequence>
<organism evidence="2 3">
    <name type="scientific">Phreatobacter cathodiphilus</name>
    <dbReference type="NCBI Taxonomy" id="1868589"/>
    <lineage>
        <taxon>Bacteria</taxon>
        <taxon>Pseudomonadati</taxon>
        <taxon>Pseudomonadota</taxon>
        <taxon>Alphaproteobacteria</taxon>
        <taxon>Hyphomicrobiales</taxon>
        <taxon>Phreatobacteraceae</taxon>
        <taxon>Phreatobacter</taxon>
    </lineage>
</organism>